<dbReference type="OrthoDB" id="308003at2759"/>
<protein>
    <recommendedName>
        <fullName evidence="1">Mitochondrial import inner membrane translocase subunit TIM50</fullName>
    </recommendedName>
</protein>
<organism evidence="4 5">
    <name type="scientific">Paramecium sonneborni</name>
    <dbReference type="NCBI Taxonomy" id="65129"/>
    <lineage>
        <taxon>Eukaryota</taxon>
        <taxon>Sar</taxon>
        <taxon>Alveolata</taxon>
        <taxon>Ciliophora</taxon>
        <taxon>Intramacronucleata</taxon>
        <taxon>Oligohymenophorea</taxon>
        <taxon>Peniculida</taxon>
        <taxon>Parameciidae</taxon>
        <taxon>Paramecium</taxon>
    </lineage>
</organism>
<comment type="caution">
    <text evidence="4">The sequence shown here is derived from an EMBL/GenBank/DDBJ whole genome shotgun (WGS) entry which is preliminary data.</text>
</comment>
<evidence type="ECO:0000313" key="4">
    <source>
        <dbReference type="EMBL" id="CAD8063246.1"/>
    </source>
</evidence>
<evidence type="ECO:0000259" key="3">
    <source>
        <dbReference type="PROSITE" id="PS50969"/>
    </source>
</evidence>
<keyword evidence="1" id="KW-0653">Protein transport</keyword>
<dbReference type="EMBL" id="CAJJDN010000017">
    <property type="protein sequence ID" value="CAD8063246.1"/>
    <property type="molecule type" value="Genomic_DNA"/>
</dbReference>
<keyword evidence="1" id="KW-0811">Translocation</keyword>
<dbReference type="Pfam" id="PF03031">
    <property type="entry name" value="NIF"/>
    <property type="match status" value="1"/>
</dbReference>
<keyword evidence="5" id="KW-1185">Reference proteome</keyword>
<feature type="compositionally biased region" description="Polar residues" evidence="2">
    <location>
        <begin position="67"/>
        <end position="77"/>
    </location>
</feature>
<evidence type="ECO:0000313" key="5">
    <source>
        <dbReference type="Proteomes" id="UP000692954"/>
    </source>
</evidence>
<keyword evidence="1" id="KW-0809">Transit peptide</keyword>
<dbReference type="PANTHER" id="PTHR12210">
    <property type="entry name" value="DULLARD PROTEIN PHOSPHATASE"/>
    <property type="match status" value="1"/>
</dbReference>
<keyword evidence="1" id="KW-0496">Mitochondrion</keyword>
<comment type="subunit">
    <text evidence="1">Component of the TIM23 complex.</text>
</comment>
<name>A0A8S1LET1_9CILI</name>
<dbReference type="Proteomes" id="UP000692954">
    <property type="component" value="Unassembled WGS sequence"/>
</dbReference>
<reference evidence="4" key="1">
    <citation type="submission" date="2021-01" db="EMBL/GenBank/DDBJ databases">
        <authorList>
            <consortium name="Genoscope - CEA"/>
            <person name="William W."/>
        </authorList>
    </citation>
    <scope>NUCLEOTIDE SEQUENCE</scope>
</reference>
<dbReference type="GO" id="GO:0005744">
    <property type="term" value="C:TIM23 mitochondrial import inner membrane translocase complex"/>
    <property type="evidence" value="ECO:0007669"/>
    <property type="project" value="UniProtKB-UniRule"/>
</dbReference>
<feature type="compositionally biased region" description="Basic and acidic residues" evidence="2">
    <location>
        <begin position="81"/>
        <end position="92"/>
    </location>
</feature>
<evidence type="ECO:0000256" key="1">
    <source>
        <dbReference type="RuleBase" id="RU365079"/>
    </source>
</evidence>
<dbReference type="GO" id="GO:0015031">
    <property type="term" value="P:protein transport"/>
    <property type="evidence" value="ECO:0007669"/>
    <property type="project" value="UniProtKB-KW"/>
</dbReference>
<proteinExistence type="inferred from homology"/>
<dbReference type="SMART" id="SM00577">
    <property type="entry name" value="CPDc"/>
    <property type="match status" value="1"/>
</dbReference>
<feature type="compositionally biased region" description="Basic and acidic residues" evidence="2">
    <location>
        <begin position="100"/>
        <end position="117"/>
    </location>
</feature>
<comment type="subcellular location">
    <subcellularLocation>
        <location evidence="1">Mitochondrion inner membrane</location>
        <topology evidence="1">Single-pass membrane protein</topology>
    </subcellularLocation>
</comment>
<accession>A0A8S1LET1</accession>
<dbReference type="PROSITE" id="PS50969">
    <property type="entry name" value="FCP1"/>
    <property type="match status" value="1"/>
</dbReference>
<feature type="domain" description="FCP1 homology" evidence="3">
    <location>
        <begin position="216"/>
        <end position="376"/>
    </location>
</feature>
<sequence length="402" mass="47402">MDSQSYLRPKIFIQIQNDLKKQFYSEDEDADLTPKKPLIAKPSKFSRGEGQQFQTDDSDNTPMKYIQPSSPKGQNKLSKFKQKESHIEKDSDIQFESNEDEKKEQALKIETNQKTEPEYDIQQMSKQMEQKYQNPKQPFKHPPIQKSNSSKQVMSKNIHFKDHPFRHLVYGKNINQNDFLRFLQIVQSGLLYACNSLKGPSERFLRSRLIRLKESNQKKSKLLILDLDETLIHSCSSRDSPQVTLSINNNDDRVDLCFNIRPFCQEFLKEMSNYFNIYLFTASSEFYANTIINYLDPKRQFIIDILCRNNCFETKNGFFIKDLRIITNRSLKDIVIVDNLPHSFGLQLENGIPILEYLFNPKDEELKYLQNYLIQLSKEEDVRTFNKENLKLLNLIDFKLNN</sequence>
<comment type="similarity">
    <text evidence="1">Belongs to the TIM50 family.</text>
</comment>
<evidence type="ECO:0000256" key="2">
    <source>
        <dbReference type="SAM" id="MobiDB-lite"/>
    </source>
</evidence>
<keyword evidence="1" id="KW-0813">Transport</keyword>
<dbReference type="FunFam" id="3.40.50.1000:FF:000121">
    <property type="entry name" value="Uncharacterized protein"/>
    <property type="match status" value="1"/>
</dbReference>
<comment type="function">
    <text evidence="1">Essential component of the TIM23 complex, a complex that mediates the translocation of transit peptide-containing proteins across the mitochondrial inner membrane.</text>
</comment>
<gene>
    <name evidence="4" type="ORF">PSON_ATCC_30995.1.T0170312</name>
</gene>
<dbReference type="AlphaFoldDB" id="A0A8S1LET1"/>
<feature type="region of interest" description="Disordered" evidence="2">
    <location>
        <begin position="26"/>
        <end position="117"/>
    </location>
</feature>
<dbReference type="CDD" id="cd07521">
    <property type="entry name" value="HAD_FCP1-like"/>
    <property type="match status" value="1"/>
</dbReference>
<dbReference type="InterPro" id="IPR050365">
    <property type="entry name" value="TIM50"/>
</dbReference>
<dbReference type="InterPro" id="IPR004274">
    <property type="entry name" value="FCP1_dom"/>
</dbReference>